<feature type="region of interest" description="Disordered" evidence="6">
    <location>
        <begin position="930"/>
        <end position="952"/>
    </location>
</feature>
<gene>
    <name evidence="7" type="ORF">EI555_008238</name>
</gene>
<feature type="region of interest" description="Disordered" evidence="6">
    <location>
        <begin position="97"/>
        <end position="118"/>
    </location>
</feature>
<organism evidence="7 8">
    <name type="scientific">Monodon monoceros</name>
    <name type="common">Narwhal</name>
    <name type="synonym">Ceratodon monodon</name>
    <dbReference type="NCBI Taxonomy" id="40151"/>
    <lineage>
        <taxon>Eukaryota</taxon>
        <taxon>Metazoa</taxon>
        <taxon>Chordata</taxon>
        <taxon>Craniata</taxon>
        <taxon>Vertebrata</taxon>
        <taxon>Euteleostomi</taxon>
        <taxon>Mammalia</taxon>
        <taxon>Eutheria</taxon>
        <taxon>Laurasiatheria</taxon>
        <taxon>Artiodactyla</taxon>
        <taxon>Whippomorpha</taxon>
        <taxon>Cetacea</taxon>
        <taxon>Odontoceti</taxon>
        <taxon>Monodontidae</taxon>
        <taxon>Monodon</taxon>
    </lineage>
</organism>
<dbReference type="GO" id="GO:0008198">
    <property type="term" value="F:ferrous iron binding"/>
    <property type="evidence" value="ECO:0007669"/>
    <property type="project" value="TreeGrafter"/>
</dbReference>
<feature type="compositionally biased region" description="Basic residues" evidence="6">
    <location>
        <begin position="8"/>
        <end position="18"/>
    </location>
</feature>
<evidence type="ECO:0000256" key="2">
    <source>
        <dbReference type="ARBA" id="ARBA00044942"/>
    </source>
</evidence>
<keyword evidence="5" id="KW-0479">Metal-binding</keyword>
<comment type="caution">
    <text evidence="7">The sequence shown here is derived from an EMBL/GenBank/DDBJ whole genome shotgun (WGS) entry which is preliminary data.</text>
</comment>
<dbReference type="PANTHER" id="PTHR11431">
    <property type="entry name" value="FERRITIN"/>
    <property type="match status" value="1"/>
</dbReference>
<dbReference type="SUPFAM" id="SSF47240">
    <property type="entry name" value="Ferritin-like"/>
    <property type="match status" value="1"/>
</dbReference>
<comment type="function">
    <text evidence="3">Stores iron in a soluble, non-toxic, readily available form. Important for iron homeostasis. Iron is taken up in the ferrous form and deposited as ferric hydroxides after oxidation. Also plays a role in delivery of iron to cells. Mediates iron uptake in capsule cells of the developing kidney. Delivery to lysosomes by the cargo receptor NCOA4 for autophagic degradation and release or iron.</text>
</comment>
<protein>
    <recommendedName>
        <fullName evidence="1">Ferritin light chain</fullName>
    </recommendedName>
</protein>
<accession>A0A4U1EQ81</accession>
<dbReference type="Proteomes" id="UP000308365">
    <property type="component" value="Unassembled WGS sequence"/>
</dbReference>
<evidence type="ECO:0000256" key="6">
    <source>
        <dbReference type="SAM" id="MobiDB-lite"/>
    </source>
</evidence>
<dbReference type="GO" id="GO:0008199">
    <property type="term" value="F:ferric iron binding"/>
    <property type="evidence" value="ECO:0007669"/>
    <property type="project" value="InterPro"/>
</dbReference>
<dbReference type="Gene3D" id="1.20.1260.10">
    <property type="match status" value="2"/>
</dbReference>
<name>A0A4U1EQ81_MONMO</name>
<dbReference type="InterPro" id="IPR012347">
    <property type="entry name" value="Ferritin-like"/>
</dbReference>
<dbReference type="GO" id="GO:0044754">
    <property type="term" value="C:autolysosome"/>
    <property type="evidence" value="ECO:0007669"/>
    <property type="project" value="UniProtKB-SubCell"/>
</dbReference>
<dbReference type="PANTHER" id="PTHR11431:SF47">
    <property type="entry name" value="FERRITIN LIGHT CHAIN"/>
    <property type="match status" value="1"/>
</dbReference>
<comment type="subcellular location">
    <subcellularLocation>
        <location evidence="2">Autolysosome</location>
    </subcellularLocation>
</comment>
<proteinExistence type="predicted"/>
<evidence type="ECO:0000313" key="8">
    <source>
        <dbReference type="Proteomes" id="UP000308365"/>
    </source>
</evidence>
<evidence type="ECO:0000256" key="4">
    <source>
        <dbReference type="ARBA" id="ARBA00047045"/>
    </source>
</evidence>
<dbReference type="AlphaFoldDB" id="A0A4U1EQ81"/>
<dbReference type="InterPro" id="IPR009078">
    <property type="entry name" value="Ferritin-like_SF"/>
</dbReference>
<dbReference type="GO" id="GO:0006826">
    <property type="term" value="P:iron ion transport"/>
    <property type="evidence" value="ECO:0007669"/>
    <property type="project" value="InterPro"/>
</dbReference>
<feature type="region of interest" description="Disordered" evidence="6">
    <location>
        <begin position="135"/>
        <end position="171"/>
    </location>
</feature>
<evidence type="ECO:0000313" key="7">
    <source>
        <dbReference type="EMBL" id="TKC38533.1"/>
    </source>
</evidence>
<keyword evidence="5" id="KW-0408">Iron</keyword>
<sequence length="1276" mass="140343">MQEQRPGRPGRARARQALRKPPATPHFPESAAAPGRDEPSGHPQTSTRPAPGRGVTGKTPGPPPTSRLGQVPGLLTDTHPQPLLPVRRCRRLALTPVASSHGGPAPAPLLRPTPPPLGCALRRAQVRVRIERRRSPGTKMAPPGDSRWRSREVSPTTTGGRGPTGKAVNEGQDMPIVSKFSGLGVVYLEERGKKQQGPGIDRLTDPRNQTKMCKYPKLGPMTCHGALELRLPVGVKAFLPLGTLQQLPQSHSFSAEDVQQVVNTMGKQWFTLQPGDPGIGSHPSQSWSLPANEIPFFLSVNGVILIPGNADGFLLTKYFEKALQLRPTQKSLSLAGSDIVIMHVSASTAFPGGVQQSQQGANVRYSQASIEIFDTKHKTDAQVNPDGRREAAETAAAGLLDLVHYRYQTCTERIHSKLLTPALSMVLETESKNNNTKGGDMTLQLADERHLLAEVVSCQEVVQVGVGLVGGQLVQVEQAPVHELLQEQGALHGLEAALSVVTAWLPDVLEVEAAPALVLQAHQALGPPAVLVGAAHEEPHEVLQGHVVAVEVNGRVQAHEGGVELQGEMAVDGGPAVGVVALAQLRGRRGQRGGRPVLFKVPPASAQLPKSPTTKANLEFAMLRTHNRANARHPTGLDRTGNKPCHSWAMVLDIFQGKLVITVPQVDGQKSLITLPPHDNGSPKKRHILANIEFSMHAAWFPKGKRATRGYRTHFEQGYNAPPGRERDASCYRTPLLGHRYPSNHLGLEQYKRLKGNEKIQEREQAREAFIKSEVQATREQFTNTPINLQWYCTLMLQTNGFKIFGNLESKRTQTQSKIHHFNREQTNRIQEDTNTKRSKIKETASLTSRDRATKKKHCDTHGKFVYALQKANHCRCSITIGPPNVHYANVSLRTKDSYGVKRLLVDKFCDLTTSRIIFGLIKEKVTEGHAKETSAEPTVTEGHAKETSAEPTLSKTEETSYVVHLIPCGDIDPLFRVILEGVNEEIAHGLPRSLDHFGLAQFELQLIRCLLKFLESFEGLIYFSLPVVIDICVSFDFSLEVLQGIRKKNTRRITKQKRPAVTIRQNDSAEVEAAVNRLVNMHLRASGTYLSLGSYFHRHDAALEDLGHFFREMPEGKRRAEASQDEWGETQGAVEAVVLAEENLNQALVDLHALGSAQSRLLDEQVKLIQMMCNHLTNLRRPAGPQRGLGESLVERLGKARPPARLAGAAITSLVRANEYTLNLSSAGANLAYKKLLTKFNQNNLSLIRIFCKKGMSDILYEYYGIKLKPSEMTE</sequence>
<dbReference type="EMBL" id="RWIC01000981">
    <property type="protein sequence ID" value="TKC38533.1"/>
    <property type="molecule type" value="Genomic_DNA"/>
</dbReference>
<feature type="compositionally biased region" description="Pro residues" evidence="6">
    <location>
        <begin position="105"/>
        <end position="117"/>
    </location>
</feature>
<evidence type="ECO:0000256" key="5">
    <source>
        <dbReference type="PIRSR" id="PIRSR601519-1"/>
    </source>
</evidence>
<comment type="subunit">
    <text evidence="4">Oligomer of 24 subunits. There are two types of subunits: L (light) chain and H (heavy) chain. The major chain can be light or heavy, depending on the species and tissue type. The functional molecule forms a roughly spherical shell with a diameter of 12 nm and contains a central cavity into which the insoluble mineral iron core is deposited. Interacts with NCOA4.</text>
</comment>
<feature type="binding site" evidence="5">
    <location>
        <position position="1166"/>
    </location>
    <ligand>
        <name>Fe cation</name>
        <dbReference type="ChEBI" id="CHEBI:24875"/>
        <label>1</label>
    </ligand>
</feature>
<reference evidence="8" key="1">
    <citation type="journal article" date="2019" name="IScience">
        <title>Narwhal Genome Reveals Long-Term Low Genetic Diversity despite Current Large Abundance Size.</title>
        <authorList>
            <person name="Westbury M.V."/>
            <person name="Petersen B."/>
            <person name="Garde E."/>
            <person name="Heide-Jorgensen M.P."/>
            <person name="Lorenzen E.D."/>
        </authorList>
    </citation>
    <scope>NUCLEOTIDE SEQUENCE [LARGE SCALE GENOMIC DNA]</scope>
</reference>
<evidence type="ECO:0000256" key="3">
    <source>
        <dbReference type="ARBA" id="ARBA00045578"/>
    </source>
</evidence>
<evidence type="ECO:0000256" key="1">
    <source>
        <dbReference type="ARBA" id="ARBA00040044"/>
    </source>
</evidence>
<dbReference type="InterPro" id="IPR001519">
    <property type="entry name" value="Ferritin"/>
</dbReference>
<feature type="region of interest" description="Disordered" evidence="6">
    <location>
        <begin position="1"/>
        <end position="82"/>
    </location>
</feature>
<feature type="binding site" evidence="5">
    <location>
        <position position="1142"/>
    </location>
    <ligand>
        <name>Fe cation</name>
        <dbReference type="ChEBI" id="CHEBI:24875"/>
        <label>1</label>
    </ligand>
</feature>
<dbReference type="GO" id="GO:0006879">
    <property type="term" value="P:intracellular iron ion homeostasis"/>
    <property type="evidence" value="ECO:0007669"/>
    <property type="project" value="InterPro"/>
</dbReference>